<dbReference type="PANTHER" id="PTHR13832:SF827">
    <property type="entry name" value="PROTEIN PHOSPHATASE 1L"/>
    <property type="match status" value="1"/>
</dbReference>
<evidence type="ECO:0000259" key="1">
    <source>
        <dbReference type="PROSITE" id="PS51746"/>
    </source>
</evidence>
<dbReference type="AlphaFoldDB" id="A0A812JGM1"/>
<dbReference type="Proteomes" id="UP000649617">
    <property type="component" value="Unassembled WGS sequence"/>
</dbReference>
<sequence>EGGFIRFGRVGGALSVSRSLGDHNLKGAGVSCVPDVCSFSVSEGEALLMASDGFWDALSDDDAGEALLGIVKAAMASGQAGPMILRLKHP</sequence>
<evidence type="ECO:0000313" key="3">
    <source>
        <dbReference type="Proteomes" id="UP000649617"/>
    </source>
</evidence>
<reference evidence="2" key="1">
    <citation type="submission" date="2021-02" db="EMBL/GenBank/DDBJ databases">
        <authorList>
            <person name="Dougan E. K."/>
            <person name="Rhodes N."/>
            <person name="Thang M."/>
            <person name="Chan C."/>
        </authorList>
    </citation>
    <scope>NUCLEOTIDE SEQUENCE</scope>
</reference>
<dbReference type="InterPro" id="IPR036457">
    <property type="entry name" value="PPM-type-like_dom_sf"/>
</dbReference>
<organism evidence="2 3">
    <name type="scientific">Symbiodinium pilosum</name>
    <name type="common">Dinoflagellate</name>
    <dbReference type="NCBI Taxonomy" id="2952"/>
    <lineage>
        <taxon>Eukaryota</taxon>
        <taxon>Sar</taxon>
        <taxon>Alveolata</taxon>
        <taxon>Dinophyceae</taxon>
        <taxon>Suessiales</taxon>
        <taxon>Symbiodiniaceae</taxon>
        <taxon>Symbiodinium</taxon>
    </lineage>
</organism>
<dbReference type="Pfam" id="PF00481">
    <property type="entry name" value="PP2C"/>
    <property type="match status" value="1"/>
</dbReference>
<dbReference type="InterPro" id="IPR015655">
    <property type="entry name" value="PP2C"/>
</dbReference>
<dbReference type="PANTHER" id="PTHR13832">
    <property type="entry name" value="PROTEIN PHOSPHATASE 2C"/>
    <property type="match status" value="1"/>
</dbReference>
<keyword evidence="3" id="KW-1185">Reference proteome</keyword>
<dbReference type="InterPro" id="IPR001932">
    <property type="entry name" value="PPM-type_phosphatase-like_dom"/>
</dbReference>
<proteinExistence type="predicted"/>
<dbReference type="PROSITE" id="PS51746">
    <property type="entry name" value="PPM_2"/>
    <property type="match status" value="1"/>
</dbReference>
<comment type="caution">
    <text evidence="2">The sequence shown here is derived from an EMBL/GenBank/DDBJ whole genome shotgun (WGS) entry which is preliminary data.</text>
</comment>
<dbReference type="SUPFAM" id="SSF81606">
    <property type="entry name" value="PP2C-like"/>
    <property type="match status" value="1"/>
</dbReference>
<feature type="non-terminal residue" evidence="2">
    <location>
        <position position="90"/>
    </location>
</feature>
<evidence type="ECO:0000313" key="2">
    <source>
        <dbReference type="EMBL" id="CAE7205998.1"/>
    </source>
</evidence>
<feature type="domain" description="PPM-type phosphatase" evidence="1">
    <location>
        <begin position="1"/>
        <end position="90"/>
    </location>
</feature>
<accession>A0A812JGM1</accession>
<dbReference type="GO" id="GO:0004722">
    <property type="term" value="F:protein serine/threonine phosphatase activity"/>
    <property type="evidence" value="ECO:0007669"/>
    <property type="project" value="InterPro"/>
</dbReference>
<protein>
    <submittedName>
        <fullName evidence="2">Ppm1l protein</fullName>
    </submittedName>
</protein>
<dbReference type="EMBL" id="CAJNIZ010002089">
    <property type="protein sequence ID" value="CAE7205998.1"/>
    <property type="molecule type" value="Genomic_DNA"/>
</dbReference>
<dbReference type="Gene3D" id="3.60.40.10">
    <property type="entry name" value="PPM-type phosphatase domain"/>
    <property type="match status" value="1"/>
</dbReference>
<dbReference type="OrthoDB" id="10264738at2759"/>
<gene>
    <name evidence="2" type="primary">Ppm1l</name>
    <name evidence="2" type="ORF">SPIL2461_LOCUS1964</name>
</gene>
<name>A0A812JGM1_SYMPI</name>